<accession>A0ABU5QBL4</accession>
<dbReference type="Proteomes" id="UP001302949">
    <property type="component" value="Unassembled WGS sequence"/>
</dbReference>
<name>A0ABU5QBL4_9BACT</name>
<protein>
    <submittedName>
        <fullName evidence="1">DUF3226 domain-containing protein</fullName>
    </submittedName>
</protein>
<dbReference type="EMBL" id="JAYFUM010000016">
    <property type="protein sequence ID" value="MEA5140216.1"/>
    <property type="molecule type" value="Genomic_DNA"/>
</dbReference>
<evidence type="ECO:0000313" key="2">
    <source>
        <dbReference type="Proteomes" id="UP001302949"/>
    </source>
</evidence>
<sequence>MITQIIAVLCEGPHDVAFLVKILKTEGFKTIDFTKFSDLPSPMGDLLKEEVRKTNLEELRLTQLRQALLPTNILKKDNIYLFFYALGGEKRVDLRNSILEKFKLLIPQAGELSMLPKDTQLKVAYVFDADNKGVEARIKELNQELRKVFPNCNFQNNSDIVVDEITLGCYIFSKAGTNTGKLENLILPLMKSGNEAIFDDAESFLNAHTNIKWKKDYDQEKAIIGVAGQLQKSGSTNTVIIAQTDFINEIKIQRDSKCQEIIDFFNLLTRS</sequence>
<proteinExistence type="predicted"/>
<dbReference type="Pfam" id="PF11536">
    <property type="entry name" value="DUF3226"/>
    <property type="match status" value="1"/>
</dbReference>
<dbReference type="InterPro" id="IPR024508">
    <property type="entry name" value="DUF3226"/>
</dbReference>
<dbReference type="RefSeq" id="WP_323297371.1">
    <property type="nucleotide sequence ID" value="NZ_JAYFUM010000016.1"/>
</dbReference>
<gene>
    <name evidence="1" type="ORF">VB248_13785</name>
</gene>
<evidence type="ECO:0000313" key="1">
    <source>
        <dbReference type="EMBL" id="MEA5140216.1"/>
    </source>
</evidence>
<organism evidence="1 2">
    <name type="scientific">Arcicella rigui</name>
    <dbReference type="NCBI Taxonomy" id="797020"/>
    <lineage>
        <taxon>Bacteria</taxon>
        <taxon>Pseudomonadati</taxon>
        <taxon>Bacteroidota</taxon>
        <taxon>Cytophagia</taxon>
        <taxon>Cytophagales</taxon>
        <taxon>Flectobacillaceae</taxon>
        <taxon>Arcicella</taxon>
    </lineage>
</organism>
<keyword evidence="2" id="KW-1185">Reference proteome</keyword>
<reference evidence="1 2" key="1">
    <citation type="submission" date="2023-12" db="EMBL/GenBank/DDBJ databases">
        <title>Novel species of the genus Arcicella isolated from rivers.</title>
        <authorList>
            <person name="Lu H."/>
        </authorList>
    </citation>
    <scope>NUCLEOTIDE SEQUENCE [LARGE SCALE GENOMIC DNA]</scope>
    <source>
        <strain evidence="1 2">KCTC 23307</strain>
    </source>
</reference>
<comment type="caution">
    <text evidence="1">The sequence shown here is derived from an EMBL/GenBank/DDBJ whole genome shotgun (WGS) entry which is preliminary data.</text>
</comment>